<gene>
    <name evidence="2" type="ORF">B7P34_28830</name>
</gene>
<comment type="caution">
    <text evidence="2">The sequence shown here is derived from an EMBL/GenBank/DDBJ whole genome shotgun (WGS) entry which is preliminary data.</text>
</comment>
<dbReference type="AlphaFoldDB" id="A0A9X7JKE5"/>
<feature type="region of interest" description="Disordered" evidence="1">
    <location>
        <begin position="219"/>
        <end position="238"/>
    </location>
</feature>
<evidence type="ECO:0000313" key="2">
    <source>
        <dbReference type="EMBL" id="PSJ25305.1"/>
    </source>
</evidence>
<evidence type="ECO:0008006" key="4">
    <source>
        <dbReference type="Google" id="ProtNLM"/>
    </source>
</evidence>
<protein>
    <recommendedName>
        <fullName evidence="4">Antibiotic biosynthesis monooxygenase</fullName>
    </recommendedName>
</protein>
<dbReference type="Gene3D" id="3.30.70.100">
    <property type="match status" value="2"/>
</dbReference>
<accession>A0A9X7JKE5</accession>
<dbReference type="EMBL" id="PXWG01000127">
    <property type="protein sequence ID" value="PSJ25305.1"/>
    <property type="molecule type" value="Genomic_DNA"/>
</dbReference>
<evidence type="ECO:0000313" key="3">
    <source>
        <dbReference type="Proteomes" id="UP000242427"/>
    </source>
</evidence>
<dbReference type="RefSeq" id="WP_106681128.1">
    <property type="nucleotide sequence ID" value="NZ_PXWG01000127.1"/>
</dbReference>
<organism evidence="2 3">
    <name type="scientific">Streptosporangium nondiastaticum</name>
    <dbReference type="NCBI Taxonomy" id="35764"/>
    <lineage>
        <taxon>Bacteria</taxon>
        <taxon>Bacillati</taxon>
        <taxon>Actinomycetota</taxon>
        <taxon>Actinomycetes</taxon>
        <taxon>Streptosporangiales</taxon>
        <taxon>Streptosporangiaceae</taxon>
        <taxon>Streptosporangium</taxon>
    </lineage>
</organism>
<dbReference type="InterPro" id="IPR011008">
    <property type="entry name" value="Dimeric_a/b-barrel"/>
</dbReference>
<feature type="compositionally biased region" description="Polar residues" evidence="1">
    <location>
        <begin position="221"/>
        <end position="238"/>
    </location>
</feature>
<proteinExistence type="predicted"/>
<name>A0A9X7JKE5_9ACTN</name>
<dbReference type="Proteomes" id="UP000242427">
    <property type="component" value="Unassembled WGS sequence"/>
</dbReference>
<dbReference type="SUPFAM" id="SSF54909">
    <property type="entry name" value="Dimeric alpha+beta barrel"/>
    <property type="match status" value="2"/>
</dbReference>
<evidence type="ECO:0000256" key="1">
    <source>
        <dbReference type="SAM" id="MobiDB-lite"/>
    </source>
</evidence>
<reference evidence="2 3" key="1">
    <citation type="submission" date="2018-03" db="EMBL/GenBank/DDBJ databases">
        <title>Chitinolytic properties of Streptosporangium nondiastaticum TBG75A20.</title>
        <authorList>
            <person name="Gayathri V."/>
            <person name="Shiburaj S."/>
        </authorList>
    </citation>
    <scope>NUCLEOTIDE SEQUENCE [LARGE SCALE GENOMIC DNA]</scope>
    <source>
        <strain evidence="2 3">TBG75A20</strain>
    </source>
</reference>
<sequence length="238" mass="25105">MTAVGASAPEVGWVTFGTLKADSPRTAAALVESITREVTAWVRHTPGFVSARTHLSVDGTTVVNRGQWESETLYREFFQENPAAAVLRSLADHPGVLEATVFAGTEAPGLQGPEAGAEPGMVAVATRHLAGGDSAAALMELLADSGEWKRSFPGFISATPHFSKDGTAFVNYPMWVSEVAYRSWMADPRIGEGQAEIARLEVAPPQYLVCTVASHIDASPAGSTDTAETADTANRTTS</sequence>
<keyword evidence="3" id="KW-1185">Reference proteome</keyword>